<dbReference type="Proteomes" id="UP000663193">
    <property type="component" value="Chromosome 1"/>
</dbReference>
<name>A0A7U2ESC3_PHANO</name>
<dbReference type="VEuPathDB" id="FungiDB:JI435_306700"/>
<keyword evidence="2" id="KW-1185">Reference proteome</keyword>
<accession>A0A7U2ESC3</accession>
<evidence type="ECO:0000313" key="2">
    <source>
        <dbReference type="Proteomes" id="UP000663193"/>
    </source>
</evidence>
<reference evidence="2" key="1">
    <citation type="journal article" date="2021" name="BMC Genomics">
        <title>Chromosome-level genome assembly and manually-curated proteome of model necrotroph Parastagonospora nodorum Sn15 reveals a genome-wide trove of candidate effector homologs, and redundancy of virulence-related functions within an accessory chromosome.</title>
        <authorList>
            <person name="Bertazzoni S."/>
            <person name="Jones D.A.B."/>
            <person name="Phan H.T."/>
            <person name="Tan K.-C."/>
            <person name="Hane J.K."/>
        </authorList>
    </citation>
    <scope>NUCLEOTIDE SEQUENCE [LARGE SCALE GENOMIC DNA]</scope>
    <source>
        <strain evidence="2">SN15 / ATCC MYA-4574 / FGSC 10173)</strain>
    </source>
</reference>
<dbReference type="PROSITE" id="PS51257">
    <property type="entry name" value="PROKAR_LIPOPROTEIN"/>
    <property type="match status" value="1"/>
</dbReference>
<organism evidence="1 2">
    <name type="scientific">Phaeosphaeria nodorum (strain SN15 / ATCC MYA-4574 / FGSC 10173)</name>
    <name type="common">Glume blotch fungus</name>
    <name type="synonym">Parastagonospora nodorum</name>
    <dbReference type="NCBI Taxonomy" id="321614"/>
    <lineage>
        <taxon>Eukaryota</taxon>
        <taxon>Fungi</taxon>
        <taxon>Dikarya</taxon>
        <taxon>Ascomycota</taxon>
        <taxon>Pezizomycotina</taxon>
        <taxon>Dothideomycetes</taxon>
        <taxon>Pleosporomycetidae</taxon>
        <taxon>Pleosporales</taxon>
        <taxon>Pleosporineae</taxon>
        <taxon>Phaeosphaeriaceae</taxon>
        <taxon>Parastagonospora</taxon>
    </lineage>
</organism>
<protein>
    <submittedName>
        <fullName evidence="1">Uncharacterized protein</fullName>
    </submittedName>
</protein>
<proteinExistence type="predicted"/>
<evidence type="ECO:0000313" key="1">
    <source>
        <dbReference type="EMBL" id="QRC90229.1"/>
    </source>
</evidence>
<dbReference type="EMBL" id="CP069023">
    <property type="protein sequence ID" value="QRC90229.1"/>
    <property type="molecule type" value="Genomic_DNA"/>
</dbReference>
<gene>
    <name evidence="1" type="ORF">JI435_306700</name>
</gene>
<sequence>MTIFAKGFVRPTINSGVFSSCFDVFGIMLEMPHLSHLHLSGLMEDHAGNGRLPYYRDDDESWQSIPGSTSLTASDGDIAKQLNRAIAAGVVEAIADVRPKVWFPGGD</sequence>
<dbReference type="AlphaFoldDB" id="A0A7U2ESC3"/>